<dbReference type="GeneID" id="87803385"/>
<keyword evidence="2" id="KW-1185">Reference proteome</keyword>
<sequence>MDRNNAYGFSGGIPEYTNDHLLTIKLRNSNWNFKYLVTPTPGLGVTRRSEAQHNLNDLLSSVDMACAALLKFTATVQRTSKTGERLPGSGFDRLGQDRIIANITATSQDLLAVCLEAVELTLEVCDCGHLFRGPHPTKVKHIRAMAKMAQRDATLAAFLDTVKRFHHEVDKVFDYAATALQRTRP</sequence>
<dbReference type="RefSeq" id="XP_062622534.1">
    <property type="nucleotide sequence ID" value="XM_062766550.1"/>
</dbReference>
<dbReference type="EMBL" id="CP086714">
    <property type="protein sequence ID" value="WOO76502.1"/>
    <property type="molecule type" value="Genomic_DNA"/>
</dbReference>
<accession>A0AAF0XZV8</accession>
<organism evidence="1 2">
    <name type="scientific">Vanrija pseudolonga</name>
    <dbReference type="NCBI Taxonomy" id="143232"/>
    <lineage>
        <taxon>Eukaryota</taxon>
        <taxon>Fungi</taxon>
        <taxon>Dikarya</taxon>
        <taxon>Basidiomycota</taxon>
        <taxon>Agaricomycotina</taxon>
        <taxon>Tremellomycetes</taxon>
        <taxon>Trichosporonales</taxon>
        <taxon>Trichosporonaceae</taxon>
        <taxon>Vanrija</taxon>
    </lineage>
</organism>
<evidence type="ECO:0000313" key="1">
    <source>
        <dbReference type="EMBL" id="WOO76502.1"/>
    </source>
</evidence>
<protein>
    <submittedName>
        <fullName evidence="1">Uncharacterized protein</fullName>
    </submittedName>
</protein>
<evidence type="ECO:0000313" key="2">
    <source>
        <dbReference type="Proteomes" id="UP000827549"/>
    </source>
</evidence>
<proteinExistence type="predicted"/>
<dbReference type="Proteomes" id="UP000827549">
    <property type="component" value="Chromosome 1"/>
</dbReference>
<dbReference type="AlphaFoldDB" id="A0AAF0XZV8"/>
<reference evidence="1" key="1">
    <citation type="submission" date="2023-10" db="EMBL/GenBank/DDBJ databases">
        <authorList>
            <person name="Noh H."/>
        </authorList>
    </citation>
    <scope>NUCLEOTIDE SEQUENCE</scope>
    <source>
        <strain evidence="1">DUCC4014</strain>
    </source>
</reference>
<name>A0AAF0XZV8_9TREE</name>
<gene>
    <name evidence="1" type="ORF">LOC62_01G000125</name>
</gene>